<name>A0A0U3DK55_9CAUD</name>
<protein>
    <submittedName>
        <fullName evidence="1">Uncharacterized protein</fullName>
    </submittedName>
</protein>
<evidence type="ECO:0000313" key="2">
    <source>
        <dbReference type="Proteomes" id="UP000224832"/>
    </source>
</evidence>
<organism evidence="1 2">
    <name type="scientific">Pseudomonas phage SM1</name>
    <dbReference type="NCBI Taxonomy" id="1772332"/>
    <lineage>
        <taxon>Viruses</taxon>
        <taxon>Duplodnaviria</taxon>
        <taxon>Heunggongvirae</taxon>
        <taxon>Uroviricota</taxon>
        <taxon>Caudoviricetes</taxon>
        <taxon>Samunavirus</taxon>
        <taxon>Samunavirus SM1</taxon>
    </lineage>
</organism>
<accession>A0A0U3DK55</accession>
<sequence length="383" mass="42956">MRILNPTETRLSPHFMLSDFMGCHSVYSKGYRNEFESGDALVDVRLENAKALCEFALEPVLGTAGPISISYGYISLELSERIVRYQDPRKPSHHMWNLGAAADICVHEWVQTLAPGAQDRTGAPLEFALLHMADLPLSRLITYSESPFFCVAVSQQEVLSGLPRKMWYENEYGGVPGAKPHFRKLASDPARELRLHDITQDGFEHGWQGAGFPTYHGGGKRQYQHFRVSAYTMLSDWLFDELFVRVGISNEPQMGNPLTREAFYLAGYAYDLLIKVLGVPRLSIVSAYTNPRSSNKWIEGRDWAGSSIVFELVPPEYLSPEDAQASCLQHPSISEIMNIEVDEDRLIVIVERENAKNSKGFKASTSAVLAHARASSGQRIRRS</sequence>
<keyword evidence="2" id="KW-1185">Reference proteome</keyword>
<evidence type="ECO:0000313" key="1">
    <source>
        <dbReference type="EMBL" id="ALT58113.1"/>
    </source>
</evidence>
<gene>
    <name evidence="1" type="ORF">SM1_0121</name>
</gene>
<proteinExistence type="predicted"/>
<dbReference type="EMBL" id="KU245542">
    <property type="protein sequence ID" value="ALT58113.1"/>
    <property type="molecule type" value="Genomic_DNA"/>
</dbReference>
<dbReference type="Proteomes" id="UP000224832">
    <property type="component" value="Segment"/>
</dbReference>
<reference evidence="1 2" key="1">
    <citation type="submission" date="2015-12" db="EMBL/GenBank/DDBJ databases">
        <title>In silico genomic study of Pseudomonas phage SM1.</title>
        <authorList>
            <person name="Zawawi N.A.M."/>
            <person name="Mat-Arip Y."/>
            <person name="Wan-Jauhari W.K."/>
            <person name="Fauzi A.A."/>
            <person name="Yee F.J."/>
        </authorList>
    </citation>
    <scope>NUCLEOTIDE SEQUENCE [LARGE SCALE GENOMIC DNA]</scope>
</reference>